<dbReference type="InterPro" id="IPR017850">
    <property type="entry name" value="Alkaline_phosphatase_core_sf"/>
</dbReference>
<dbReference type="Gene3D" id="3.40.720.10">
    <property type="entry name" value="Alkaline Phosphatase, subunit A"/>
    <property type="match status" value="1"/>
</dbReference>
<evidence type="ECO:0000313" key="1">
    <source>
        <dbReference type="EMBL" id="MBO1362149.1"/>
    </source>
</evidence>
<dbReference type="EMBL" id="JAFVMF010000111">
    <property type="protein sequence ID" value="MBO1362149.1"/>
    <property type="molecule type" value="Genomic_DNA"/>
</dbReference>
<evidence type="ECO:0000313" key="2">
    <source>
        <dbReference type="Proteomes" id="UP000664771"/>
    </source>
</evidence>
<protein>
    <recommendedName>
        <fullName evidence="3">Sulfatase N-terminal domain-containing protein</fullName>
    </recommendedName>
</protein>
<dbReference type="Proteomes" id="UP000664771">
    <property type="component" value="Unassembled WGS sequence"/>
</dbReference>
<name>A0ABS3M1X5_9PROT</name>
<dbReference type="SUPFAM" id="SSF53649">
    <property type="entry name" value="Alkaline phosphatase-like"/>
    <property type="match status" value="1"/>
</dbReference>
<proteinExistence type="predicted"/>
<evidence type="ECO:0008006" key="3">
    <source>
        <dbReference type="Google" id="ProtNLM"/>
    </source>
</evidence>
<dbReference type="RefSeq" id="WP_207884265.1">
    <property type="nucleotide sequence ID" value="NZ_JAFVMF010000111.1"/>
</dbReference>
<feature type="non-terminal residue" evidence="1">
    <location>
        <position position="1"/>
    </location>
</feature>
<reference evidence="1 2" key="1">
    <citation type="submission" date="2021-03" db="EMBL/GenBank/DDBJ databases">
        <title>The complete genome sequence of Acetobacter sacchari TBRC 11175.</title>
        <authorList>
            <person name="Charoenyingcharoen P."/>
            <person name="Yukphan P."/>
        </authorList>
    </citation>
    <scope>NUCLEOTIDE SEQUENCE [LARGE SCALE GENOMIC DNA]</scope>
    <source>
        <strain evidence="1 2">TBRC 11175</strain>
    </source>
</reference>
<organism evidence="1 2">
    <name type="scientific">Acetobacter sacchari</name>
    <dbReference type="NCBI Taxonomy" id="2661687"/>
    <lineage>
        <taxon>Bacteria</taxon>
        <taxon>Pseudomonadati</taxon>
        <taxon>Pseudomonadota</taxon>
        <taxon>Alphaproteobacteria</taxon>
        <taxon>Acetobacterales</taxon>
        <taxon>Acetobacteraceae</taxon>
        <taxon>Acetobacter</taxon>
    </lineage>
</organism>
<feature type="non-terminal residue" evidence="1">
    <location>
        <position position="82"/>
    </location>
</feature>
<comment type="caution">
    <text evidence="1">The sequence shown here is derived from an EMBL/GenBank/DDBJ whole genome shotgun (WGS) entry which is preliminary data.</text>
</comment>
<gene>
    <name evidence="1" type="ORF">J2D73_20440</name>
</gene>
<accession>A0ABS3M1X5</accession>
<sequence length="82" mass="8997">LERNVSTDNKNEVLEFPEWNVNGFCQQPGMERSTYATSLAQVLKNSGYHTIHCGKAHFAARTTPGENPLNLGFDINIAGFAG</sequence>
<keyword evidence="2" id="KW-1185">Reference proteome</keyword>